<reference evidence="2 3" key="1">
    <citation type="submission" date="2019-05" db="EMBL/GenBank/DDBJ databases">
        <title>Another draft genome of Portunus trituberculatus and its Hox gene families provides insights of decapod evolution.</title>
        <authorList>
            <person name="Jeong J.-H."/>
            <person name="Song I."/>
            <person name="Kim S."/>
            <person name="Choi T."/>
            <person name="Kim D."/>
            <person name="Ryu S."/>
            <person name="Kim W."/>
        </authorList>
    </citation>
    <scope>NUCLEOTIDE SEQUENCE [LARGE SCALE GENOMIC DNA]</scope>
    <source>
        <tissue evidence="2">Muscle</tissue>
    </source>
</reference>
<keyword evidence="1" id="KW-0472">Membrane</keyword>
<organism evidence="2 3">
    <name type="scientific">Portunus trituberculatus</name>
    <name type="common">Swimming crab</name>
    <name type="synonym">Neptunus trituberculatus</name>
    <dbReference type="NCBI Taxonomy" id="210409"/>
    <lineage>
        <taxon>Eukaryota</taxon>
        <taxon>Metazoa</taxon>
        <taxon>Ecdysozoa</taxon>
        <taxon>Arthropoda</taxon>
        <taxon>Crustacea</taxon>
        <taxon>Multicrustacea</taxon>
        <taxon>Malacostraca</taxon>
        <taxon>Eumalacostraca</taxon>
        <taxon>Eucarida</taxon>
        <taxon>Decapoda</taxon>
        <taxon>Pleocyemata</taxon>
        <taxon>Brachyura</taxon>
        <taxon>Eubrachyura</taxon>
        <taxon>Portunoidea</taxon>
        <taxon>Portunidae</taxon>
        <taxon>Portuninae</taxon>
        <taxon>Portunus</taxon>
    </lineage>
</organism>
<evidence type="ECO:0000256" key="1">
    <source>
        <dbReference type="SAM" id="Phobius"/>
    </source>
</evidence>
<keyword evidence="3" id="KW-1185">Reference proteome</keyword>
<evidence type="ECO:0000313" key="2">
    <source>
        <dbReference type="EMBL" id="MPC78904.1"/>
    </source>
</evidence>
<dbReference type="AlphaFoldDB" id="A0A5B7IDV6"/>
<proteinExistence type="predicted"/>
<sequence>MCGKIGCVDVRGSGVGEVLRECDVVCLTETGLGDENEGIRVSLTGKGRAATLNTEDAGRRRWRCSVRQCSVRTSDSCTIREGLWLPTAFTDPFPIITTTTNRYRHRRCYCRRVTASQRTPAARQTPTTISTTTAAAAVQREFQLRVAHILALKTCRRRHHHHQEFFVDSAWYLDPARPSLTGTPGGGGQRGKSCGLAWQSVSLVVGGLCIWTGVVLWCHYSIVIICLHGLIVSSL</sequence>
<accession>A0A5B7IDV6</accession>
<keyword evidence="1" id="KW-1133">Transmembrane helix</keyword>
<gene>
    <name evidence="2" type="ORF">E2C01_073409</name>
</gene>
<feature type="transmembrane region" description="Helical" evidence="1">
    <location>
        <begin position="210"/>
        <end position="232"/>
    </location>
</feature>
<dbReference type="EMBL" id="VSRR010049677">
    <property type="protein sequence ID" value="MPC78904.1"/>
    <property type="molecule type" value="Genomic_DNA"/>
</dbReference>
<keyword evidence="1" id="KW-0812">Transmembrane</keyword>
<protein>
    <submittedName>
        <fullName evidence="2">Uncharacterized protein</fullName>
    </submittedName>
</protein>
<dbReference type="Proteomes" id="UP000324222">
    <property type="component" value="Unassembled WGS sequence"/>
</dbReference>
<name>A0A5B7IDV6_PORTR</name>
<comment type="caution">
    <text evidence="2">The sequence shown here is derived from an EMBL/GenBank/DDBJ whole genome shotgun (WGS) entry which is preliminary data.</text>
</comment>
<evidence type="ECO:0000313" key="3">
    <source>
        <dbReference type="Proteomes" id="UP000324222"/>
    </source>
</evidence>